<evidence type="ECO:0000313" key="2">
    <source>
        <dbReference type="Proteomes" id="UP000724584"/>
    </source>
</evidence>
<name>A0ACB7NWA6_9PEZI</name>
<keyword evidence="2" id="KW-1185">Reference proteome</keyword>
<comment type="caution">
    <text evidence="1">The sequence shown here is derived from an EMBL/GenBank/DDBJ whole genome shotgun (WGS) entry which is preliminary data.</text>
</comment>
<protein>
    <submittedName>
        <fullName evidence="1">Uncharacterized protein</fullName>
    </submittedName>
</protein>
<dbReference type="Proteomes" id="UP000724584">
    <property type="component" value="Unassembled WGS sequence"/>
</dbReference>
<sequence>MKLAAITTALFSMGALAAPSPAAQEFQFSDLQWTVETSPGHNITFNGTIEALAAQLQQQQQTETTATKTVDTNTDPDADTDTDEASVITRRTVDFSGGNFFCGGPWPYAHMAAYWEGLRYLHSITGEVRVPPGPRMCSRVSCSYDAAVWVCNDRTDELHLNAFADIADGVSYIIGRCATNAWGTTQVAGQVFHPDHWNVIVRRDEC</sequence>
<dbReference type="EMBL" id="JAGIZQ010000007">
    <property type="protein sequence ID" value="KAH6617586.1"/>
    <property type="molecule type" value="Genomic_DNA"/>
</dbReference>
<proteinExistence type="predicted"/>
<evidence type="ECO:0000313" key="1">
    <source>
        <dbReference type="EMBL" id="KAH6617586.1"/>
    </source>
</evidence>
<organism evidence="1 2">
    <name type="scientific">Chaetomium tenue</name>
    <dbReference type="NCBI Taxonomy" id="1854479"/>
    <lineage>
        <taxon>Eukaryota</taxon>
        <taxon>Fungi</taxon>
        <taxon>Dikarya</taxon>
        <taxon>Ascomycota</taxon>
        <taxon>Pezizomycotina</taxon>
        <taxon>Sordariomycetes</taxon>
        <taxon>Sordariomycetidae</taxon>
        <taxon>Sordariales</taxon>
        <taxon>Chaetomiaceae</taxon>
        <taxon>Chaetomium</taxon>
    </lineage>
</organism>
<reference evidence="1 2" key="1">
    <citation type="journal article" date="2021" name="Nat. Commun.">
        <title>Genetic determinants of endophytism in the Arabidopsis root mycobiome.</title>
        <authorList>
            <person name="Mesny F."/>
            <person name="Miyauchi S."/>
            <person name="Thiergart T."/>
            <person name="Pickel B."/>
            <person name="Atanasova L."/>
            <person name="Karlsson M."/>
            <person name="Huettel B."/>
            <person name="Barry K.W."/>
            <person name="Haridas S."/>
            <person name="Chen C."/>
            <person name="Bauer D."/>
            <person name="Andreopoulos W."/>
            <person name="Pangilinan J."/>
            <person name="LaButti K."/>
            <person name="Riley R."/>
            <person name="Lipzen A."/>
            <person name="Clum A."/>
            <person name="Drula E."/>
            <person name="Henrissat B."/>
            <person name="Kohler A."/>
            <person name="Grigoriev I.V."/>
            <person name="Martin F.M."/>
            <person name="Hacquard S."/>
        </authorList>
    </citation>
    <scope>NUCLEOTIDE SEQUENCE [LARGE SCALE GENOMIC DNA]</scope>
    <source>
        <strain evidence="1 2">MPI-SDFR-AT-0079</strain>
    </source>
</reference>
<accession>A0ACB7NWA6</accession>
<gene>
    <name evidence="1" type="ORF">F5144DRAFT_607077</name>
</gene>